<dbReference type="PANTHER" id="PTHR37422:SF23">
    <property type="entry name" value="TEICHURONIC ACID BIOSYNTHESIS PROTEIN TUAE"/>
    <property type="match status" value="1"/>
</dbReference>
<feature type="transmembrane region" description="Helical" evidence="5">
    <location>
        <begin position="379"/>
        <end position="402"/>
    </location>
</feature>
<evidence type="ECO:0000256" key="5">
    <source>
        <dbReference type="SAM" id="Phobius"/>
    </source>
</evidence>
<evidence type="ECO:0000256" key="3">
    <source>
        <dbReference type="ARBA" id="ARBA00022989"/>
    </source>
</evidence>
<keyword evidence="2 5" id="KW-0812">Transmembrane</keyword>
<protein>
    <recommendedName>
        <fullName evidence="6">O-antigen ligase-related domain-containing protein</fullName>
    </recommendedName>
</protein>
<dbReference type="RefSeq" id="WP_157026984.1">
    <property type="nucleotide sequence ID" value="NZ_WQMS01000009.1"/>
</dbReference>
<dbReference type="Proteomes" id="UP000441389">
    <property type="component" value="Unassembled WGS sequence"/>
</dbReference>
<feature type="transmembrane region" description="Helical" evidence="5">
    <location>
        <begin position="20"/>
        <end position="36"/>
    </location>
</feature>
<feature type="transmembrane region" description="Helical" evidence="5">
    <location>
        <begin position="286"/>
        <end position="305"/>
    </location>
</feature>
<evidence type="ECO:0000313" key="8">
    <source>
        <dbReference type="Proteomes" id="UP000441389"/>
    </source>
</evidence>
<feature type="transmembrane region" description="Helical" evidence="5">
    <location>
        <begin position="159"/>
        <end position="180"/>
    </location>
</feature>
<dbReference type="InterPro" id="IPR051533">
    <property type="entry name" value="WaaL-like"/>
</dbReference>
<gene>
    <name evidence="7" type="ORF">GON01_08730</name>
</gene>
<feature type="transmembrane region" description="Helical" evidence="5">
    <location>
        <begin position="75"/>
        <end position="97"/>
    </location>
</feature>
<feature type="transmembrane region" description="Helical" evidence="5">
    <location>
        <begin position="42"/>
        <end position="63"/>
    </location>
</feature>
<keyword evidence="4 5" id="KW-0472">Membrane</keyword>
<organism evidence="7 8">
    <name type="scientific">Sphingomonas horti</name>
    <dbReference type="NCBI Taxonomy" id="2682842"/>
    <lineage>
        <taxon>Bacteria</taxon>
        <taxon>Pseudomonadati</taxon>
        <taxon>Pseudomonadota</taxon>
        <taxon>Alphaproteobacteria</taxon>
        <taxon>Sphingomonadales</taxon>
        <taxon>Sphingomonadaceae</taxon>
        <taxon>Sphingomonas</taxon>
    </lineage>
</organism>
<evidence type="ECO:0000259" key="6">
    <source>
        <dbReference type="Pfam" id="PF04932"/>
    </source>
</evidence>
<feature type="transmembrane region" description="Helical" evidence="5">
    <location>
        <begin position="129"/>
        <end position="147"/>
    </location>
</feature>
<dbReference type="InterPro" id="IPR007016">
    <property type="entry name" value="O-antigen_ligase-rel_domated"/>
</dbReference>
<accession>A0A6I4J0V2</accession>
<dbReference type="GO" id="GO:0016020">
    <property type="term" value="C:membrane"/>
    <property type="evidence" value="ECO:0007669"/>
    <property type="project" value="UniProtKB-SubCell"/>
</dbReference>
<dbReference type="PANTHER" id="PTHR37422">
    <property type="entry name" value="TEICHURONIC ACID BIOSYNTHESIS PROTEIN TUAE"/>
    <property type="match status" value="1"/>
</dbReference>
<sequence>MARTKTRRPRMKWAQQIDPAFWALAILLSAAFLFGGGSRDDILSLVILRPLAVLCLGLGLWTLNSEHLQRYRSSVIWLGALLALAVIHLIPLPPAIWTALPGRELPSQAAIVAGVEQPWLPIALIPWRAWNAFYSLLVPIGIFVLAVQMSPEQRQRLTYLAVALILLSAAIAIAQVVTGYNRSLYFYRVTNFGEPTGLFANRNHFALLMCCAFPLFGAIVPTNRNPDRNATFILLGILLMSLTLVMLVLLTGSRAGLVLAPLAIALTALVLDPQPRRSLISRHRKLIVGAAAGLVLLLIAIAIYMSRASAIDRLLTTGPDELRLSSWGPIFAMLGKYFPVGAGIGSFVDVYRIDEPRQILGTAYLNHAHNDWLEWGFTLGLPGILLLISAIGLWCLSAVRLVRERPERLPHGRLARASAVILLLVGLASLLDYPSRTPVIACLLAWSAVLMTSRPPESRTLRKGNPTQAFGQ</sequence>
<keyword evidence="3 5" id="KW-1133">Transmembrane helix</keyword>
<reference evidence="7 8" key="1">
    <citation type="submission" date="2019-12" db="EMBL/GenBank/DDBJ databases">
        <authorList>
            <person name="Huq M.A."/>
        </authorList>
    </citation>
    <scope>NUCLEOTIDE SEQUENCE [LARGE SCALE GENOMIC DNA]</scope>
    <source>
        <strain evidence="7 8">MAH-20</strain>
    </source>
</reference>
<comment type="caution">
    <text evidence="7">The sequence shown here is derived from an EMBL/GenBank/DDBJ whole genome shotgun (WGS) entry which is preliminary data.</text>
</comment>
<feature type="transmembrane region" description="Helical" evidence="5">
    <location>
        <begin position="256"/>
        <end position="274"/>
    </location>
</feature>
<feature type="transmembrane region" description="Helical" evidence="5">
    <location>
        <begin position="200"/>
        <end position="220"/>
    </location>
</feature>
<feature type="transmembrane region" description="Helical" evidence="5">
    <location>
        <begin position="232"/>
        <end position="250"/>
    </location>
</feature>
<evidence type="ECO:0000256" key="4">
    <source>
        <dbReference type="ARBA" id="ARBA00023136"/>
    </source>
</evidence>
<feature type="transmembrane region" description="Helical" evidence="5">
    <location>
        <begin position="414"/>
        <end position="431"/>
    </location>
</feature>
<name>A0A6I4J0V2_9SPHN</name>
<evidence type="ECO:0000313" key="7">
    <source>
        <dbReference type="EMBL" id="MVO78017.1"/>
    </source>
</evidence>
<keyword evidence="8" id="KW-1185">Reference proteome</keyword>
<proteinExistence type="predicted"/>
<feature type="domain" description="O-antigen ligase-related" evidence="6">
    <location>
        <begin position="240"/>
        <end position="388"/>
    </location>
</feature>
<comment type="subcellular location">
    <subcellularLocation>
        <location evidence="1">Membrane</location>
        <topology evidence="1">Multi-pass membrane protein</topology>
    </subcellularLocation>
</comment>
<dbReference type="Pfam" id="PF04932">
    <property type="entry name" value="Wzy_C"/>
    <property type="match status" value="1"/>
</dbReference>
<dbReference type="AlphaFoldDB" id="A0A6I4J0V2"/>
<dbReference type="EMBL" id="WQMS01000009">
    <property type="protein sequence ID" value="MVO78017.1"/>
    <property type="molecule type" value="Genomic_DNA"/>
</dbReference>
<evidence type="ECO:0000256" key="2">
    <source>
        <dbReference type="ARBA" id="ARBA00022692"/>
    </source>
</evidence>
<evidence type="ECO:0000256" key="1">
    <source>
        <dbReference type="ARBA" id="ARBA00004141"/>
    </source>
</evidence>